<keyword evidence="1" id="KW-0812">Transmembrane</keyword>
<name>E3NAN3_CAERE</name>
<feature type="transmembrane region" description="Helical" evidence="1">
    <location>
        <begin position="86"/>
        <end position="108"/>
    </location>
</feature>
<dbReference type="HOGENOM" id="CLU_1367368_0_0_1"/>
<evidence type="ECO:0000313" key="2">
    <source>
        <dbReference type="EMBL" id="EFO91222.1"/>
    </source>
</evidence>
<dbReference type="InterPro" id="IPR003839">
    <property type="entry name" value="7TM_GPCR_serpentine_rcpt_Sru"/>
</dbReference>
<feature type="transmembrane region" description="Helical" evidence="1">
    <location>
        <begin position="6"/>
        <end position="25"/>
    </location>
</feature>
<dbReference type="PANTHER" id="PTHR46045">
    <property type="entry name" value="SERPENTINE RECEPTOR, CLASS U-RELATED"/>
    <property type="match status" value="1"/>
</dbReference>
<proteinExistence type="predicted"/>
<keyword evidence="1" id="KW-1133">Transmembrane helix</keyword>
<organism evidence="3">
    <name type="scientific">Caenorhabditis remanei</name>
    <name type="common">Caenorhabditis vulgaris</name>
    <dbReference type="NCBI Taxonomy" id="31234"/>
    <lineage>
        <taxon>Eukaryota</taxon>
        <taxon>Metazoa</taxon>
        <taxon>Ecdysozoa</taxon>
        <taxon>Nematoda</taxon>
        <taxon>Chromadorea</taxon>
        <taxon>Rhabditida</taxon>
        <taxon>Rhabditina</taxon>
        <taxon>Rhabditomorpha</taxon>
        <taxon>Rhabditoidea</taxon>
        <taxon>Rhabditidae</taxon>
        <taxon>Peloderinae</taxon>
        <taxon>Caenorhabditis</taxon>
    </lineage>
</organism>
<dbReference type="InParanoid" id="E3NAN3"/>
<dbReference type="EMBL" id="DS268577">
    <property type="protein sequence ID" value="EFO91222.1"/>
    <property type="molecule type" value="Genomic_DNA"/>
</dbReference>
<accession>E3NAN3</accession>
<keyword evidence="3" id="KW-1185">Reference proteome</keyword>
<evidence type="ECO:0000313" key="3">
    <source>
        <dbReference type="Proteomes" id="UP000008281"/>
    </source>
</evidence>
<dbReference type="Proteomes" id="UP000008281">
    <property type="component" value="Unassembled WGS sequence"/>
</dbReference>
<dbReference type="Pfam" id="PF10322">
    <property type="entry name" value="7TM_GPCR_Sru"/>
    <property type="match status" value="1"/>
</dbReference>
<keyword evidence="1" id="KW-0472">Membrane</keyword>
<reference evidence="2" key="1">
    <citation type="submission" date="2007-07" db="EMBL/GenBank/DDBJ databases">
        <title>PCAP assembly of the Caenorhabditis remanei genome.</title>
        <authorList>
            <consortium name="The Caenorhabditis remanei Sequencing Consortium"/>
            <person name="Wilson R.K."/>
        </authorList>
    </citation>
    <scope>NUCLEOTIDE SEQUENCE [LARGE SCALE GENOMIC DNA]</scope>
    <source>
        <strain evidence="2">PB4641</strain>
    </source>
</reference>
<evidence type="ECO:0000256" key="1">
    <source>
        <dbReference type="SAM" id="Phobius"/>
    </source>
</evidence>
<dbReference type="AlphaFoldDB" id="E3NAN3"/>
<sequence length="200" mass="23822">MIYIIPTIYVVLRIFLVFLKCLVFKNRKKVRRDMDMDVFTVVVRSNFMRAFFQLKIIFAELHFFISDYLMYRFPATGILTPWCSRIPYYNLLTNNLVWMIIGGIVNVSKKGKWCPMERDCTDLLFSRNRGSTRNRNAEFFISMTTVSMIHRKSNQTQIKEFNLRQGSQKINWIVREYTCFLKMEGGRMILVFFSASGLFF</sequence>
<gene>
    <name evidence="2" type="ORF">CRE_03425</name>
</gene>
<protein>
    <submittedName>
        <fullName evidence="2">Uncharacterized protein</fullName>
    </submittedName>
</protein>
<feature type="transmembrane region" description="Helical" evidence="1">
    <location>
        <begin position="46"/>
        <end position="66"/>
    </location>
</feature>